<keyword evidence="12" id="KW-1185">Reference proteome</keyword>
<dbReference type="EC" id="2.3.1.275" evidence="10"/>
<dbReference type="PANTHER" id="PTHR30309">
    <property type="entry name" value="INNER MEMBRANE PROTEIN YGIH"/>
    <property type="match status" value="1"/>
</dbReference>
<sequence>MNGYGILGTIIAIIIGYLLGSINFSILIAKYFHKVDIQKVNTGNPGATNITITLGKKWGLLVVFLDGIKTIIVMFITFGISCIRIPGTSFNLGQTSYYIPAVFTILGHCFPVYHHFKGGKGVACFLGFLLMINPFYFIICVGLWWIIYPITKRVTFSSGLSMLTIALVCWLPWISMITTVSGDYHVMMTSKVVWFNHFHQYNDTGYWDNFILINVCLDLAALLIGIVTYSKSKIKQKQLHNLSNIK</sequence>
<feature type="transmembrane region" description="Helical" evidence="10">
    <location>
        <begin position="95"/>
        <end position="113"/>
    </location>
</feature>
<comment type="pathway">
    <text evidence="10">Lipid metabolism; phospholipid metabolism.</text>
</comment>
<evidence type="ECO:0000256" key="1">
    <source>
        <dbReference type="ARBA" id="ARBA00022475"/>
    </source>
</evidence>
<dbReference type="AlphaFoldDB" id="A0A0H3XMX5"/>
<dbReference type="UniPathway" id="UPA00085"/>
<evidence type="ECO:0000256" key="9">
    <source>
        <dbReference type="ARBA" id="ARBA00023264"/>
    </source>
</evidence>
<dbReference type="PANTHER" id="PTHR30309:SF0">
    <property type="entry name" value="GLYCEROL-3-PHOSPHATE ACYLTRANSFERASE-RELATED"/>
    <property type="match status" value="1"/>
</dbReference>
<dbReference type="Pfam" id="PF02660">
    <property type="entry name" value="G3P_acyltransf"/>
    <property type="match status" value="1"/>
</dbReference>
<accession>A0A0H3XMX5</accession>
<evidence type="ECO:0000256" key="4">
    <source>
        <dbReference type="ARBA" id="ARBA00022692"/>
    </source>
</evidence>
<comment type="function">
    <text evidence="10">Catalyzes the transfer of an acyl group from acyl-phosphate (acyl-PO(4)) to glycerol-3-phosphate (G3P) to form lysophosphatidic acid (LPA). This enzyme utilizes acyl-phosphate as fatty acyl donor, but not acyl-CoA or acyl-ACP.</text>
</comment>
<reference evidence="11 12" key="1">
    <citation type="journal article" date="2015" name="Genome Biol. Evol.">
        <title>Found and Lost: The Fates of Horizontally Acquired Genes in Arthropod-Symbiotic Spiroplasma.</title>
        <authorList>
            <person name="Lo W.S."/>
            <person name="Gasparich G.E."/>
            <person name="Kuo C.H."/>
        </authorList>
    </citation>
    <scope>NUCLEOTIDE SEQUENCE [LARGE SCALE GENOMIC DNA]</scope>
    <source>
        <strain evidence="12">TDA-040725-5</strain>
    </source>
</reference>
<dbReference type="EMBL" id="CP011856">
    <property type="protein sequence ID" value="AKM54432.1"/>
    <property type="molecule type" value="Genomic_DNA"/>
</dbReference>
<feature type="transmembrane region" description="Helical" evidence="10">
    <location>
        <begin position="7"/>
        <end position="29"/>
    </location>
</feature>
<dbReference type="RefSeq" id="WP_047791634.1">
    <property type="nucleotide sequence ID" value="NZ_CP011856.1"/>
</dbReference>
<name>A0A0H3XMX5_9MOLU</name>
<dbReference type="GO" id="GO:0043772">
    <property type="term" value="F:acyl-phosphate glycerol-3-phosphate acyltransferase activity"/>
    <property type="evidence" value="ECO:0007669"/>
    <property type="project" value="UniProtKB-UniRule"/>
</dbReference>
<feature type="transmembrane region" description="Helical" evidence="10">
    <location>
        <begin position="125"/>
        <end position="148"/>
    </location>
</feature>
<evidence type="ECO:0000313" key="12">
    <source>
        <dbReference type="Proteomes" id="UP000035661"/>
    </source>
</evidence>
<gene>
    <name evidence="10 11" type="primary">plsY</name>
    <name evidence="11" type="ORF">SERIO_v1c08720</name>
</gene>
<dbReference type="SMART" id="SM01207">
    <property type="entry name" value="G3P_acyltransf"/>
    <property type="match status" value="1"/>
</dbReference>
<keyword evidence="11" id="KW-0012">Acyltransferase</keyword>
<dbReference type="KEGG" id="seri:SERIO_v1c08720"/>
<feature type="transmembrane region" description="Helical" evidence="10">
    <location>
        <begin position="58"/>
        <end position="83"/>
    </location>
</feature>
<comment type="similarity">
    <text evidence="10">Belongs to the PlsY family.</text>
</comment>
<keyword evidence="8 10" id="KW-0594">Phospholipid biosynthesis</keyword>
<keyword evidence="6 10" id="KW-0443">Lipid metabolism</keyword>
<organism evidence="11 12">
    <name type="scientific">Spiroplasma eriocheiris</name>
    <dbReference type="NCBI Taxonomy" id="315358"/>
    <lineage>
        <taxon>Bacteria</taxon>
        <taxon>Bacillati</taxon>
        <taxon>Mycoplasmatota</taxon>
        <taxon>Mollicutes</taxon>
        <taxon>Entomoplasmatales</taxon>
        <taxon>Spiroplasmataceae</taxon>
        <taxon>Spiroplasma</taxon>
    </lineage>
</organism>
<dbReference type="GO" id="GO:0008654">
    <property type="term" value="P:phospholipid biosynthetic process"/>
    <property type="evidence" value="ECO:0007669"/>
    <property type="project" value="UniProtKB-UniRule"/>
</dbReference>
<evidence type="ECO:0000256" key="8">
    <source>
        <dbReference type="ARBA" id="ARBA00023209"/>
    </source>
</evidence>
<reference evidence="12" key="2">
    <citation type="submission" date="2015-06" db="EMBL/GenBank/DDBJ databases">
        <title>Complete genome sequence of Spiroplasma eriocheiris TDA-040725-5 (DSM 21848).</title>
        <authorList>
            <person name="Lo W.-S."/>
            <person name="Kuo C.-H."/>
        </authorList>
    </citation>
    <scope>NUCLEOTIDE SEQUENCE [LARGE SCALE GENOMIC DNA]</scope>
    <source>
        <strain evidence="12">TDA-040725-5</strain>
    </source>
</reference>
<keyword evidence="5 10" id="KW-1133">Transmembrane helix</keyword>
<dbReference type="HAMAP" id="MF_01043">
    <property type="entry name" value="PlsY"/>
    <property type="match status" value="1"/>
</dbReference>
<evidence type="ECO:0000256" key="2">
    <source>
        <dbReference type="ARBA" id="ARBA00022516"/>
    </source>
</evidence>
<comment type="subcellular location">
    <subcellularLocation>
        <location evidence="10">Cell membrane</location>
        <topology evidence="10">Multi-pass membrane protein</topology>
    </subcellularLocation>
</comment>
<keyword evidence="9 10" id="KW-1208">Phospholipid metabolism</keyword>
<dbReference type="PATRIC" id="fig|743698.3.peg.878"/>
<feature type="transmembrane region" description="Helical" evidence="10">
    <location>
        <begin position="160"/>
        <end position="180"/>
    </location>
</feature>
<evidence type="ECO:0000256" key="10">
    <source>
        <dbReference type="HAMAP-Rule" id="MF_01043"/>
    </source>
</evidence>
<evidence type="ECO:0000256" key="3">
    <source>
        <dbReference type="ARBA" id="ARBA00022679"/>
    </source>
</evidence>
<proteinExistence type="inferred from homology"/>
<dbReference type="InterPro" id="IPR003811">
    <property type="entry name" value="G3P_acylTferase_PlsY"/>
</dbReference>
<evidence type="ECO:0000256" key="5">
    <source>
        <dbReference type="ARBA" id="ARBA00022989"/>
    </source>
</evidence>
<evidence type="ECO:0000313" key="11">
    <source>
        <dbReference type="EMBL" id="AKM54432.1"/>
    </source>
</evidence>
<keyword evidence="1 10" id="KW-1003">Cell membrane</keyword>
<comment type="subunit">
    <text evidence="10">Probably interacts with PlsX.</text>
</comment>
<keyword evidence="2 10" id="KW-0444">Lipid biosynthesis</keyword>
<keyword evidence="7 10" id="KW-0472">Membrane</keyword>
<keyword evidence="3 10" id="KW-0808">Transferase</keyword>
<feature type="transmembrane region" description="Helical" evidence="10">
    <location>
        <begin position="210"/>
        <end position="229"/>
    </location>
</feature>
<comment type="catalytic activity">
    <reaction evidence="10">
        <text>an acyl phosphate + sn-glycerol 3-phosphate = a 1-acyl-sn-glycero-3-phosphate + phosphate</text>
        <dbReference type="Rhea" id="RHEA:34075"/>
        <dbReference type="ChEBI" id="CHEBI:43474"/>
        <dbReference type="ChEBI" id="CHEBI:57597"/>
        <dbReference type="ChEBI" id="CHEBI:57970"/>
        <dbReference type="ChEBI" id="CHEBI:59918"/>
        <dbReference type="EC" id="2.3.1.275"/>
    </reaction>
</comment>
<dbReference type="GO" id="GO:0005886">
    <property type="term" value="C:plasma membrane"/>
    <property type="evidence" value="ECO:0007669"/>
    <property type="project" value="UniProtKB-SubCell"/>
</dbReference>
<dbReference type="Proteomes" id="UP000035661">
    <property type="component" value="Chromosome"/>
</dbReference>
<evidence type="ECO:0000256" key="7">
    <source>
        <dbReference type="ARBA" id="ARBA00023136"/>
    </source>
</evidence>
<keyword evidence="4 10" id="KW-0812">Transmembrane</keyword>
<dbReference type="STRING" id="315358.SERIO_v1c08720"/>
<evidence type="ECO:0000256" key="6">
    <source>
        <dbReference type="ARBA" id="ARBA00023098"/>
    </source>
</evidence>
<protein>
    <recommendedName>
        <fullName evidence="10">Glycerol-3-phosphate acyltransferase</fullName>
    </recommendedName>
    <alternativeName>
        <fullName evidence="10">Acyl-PO4 G3P acyltransferase</fullName>
    </alternativeName>
    <alternativeName>
        <fullName evidence="10">Acyl-phosphate--glycerol-3-phosphate acyltransferase</fullName>
    </alternativeName>
    <alternativeName>
        <fullName evidence="10">G3P acyltransferase</fullName>
        <shortName evidence="10">GPAT</shortName>
        <ecNumber evidence="10">2.3.1.275</ecNumber>
    </alternativeName>
    <alternativeName>
        <fullName evidence="10">Lysophosphatidic acid synthase</fullName>
        <shortName evidence="10">LPA synthase</shortName>
    </alternativeName>
</protein>